<dbReference type="AlphaFoldDB" id="G0QY96"/>
<dbReference type="Pfam" id="PF05057">
    <property type="entry name" value="DUF676"/>
    <property type="match status" value="1"/>
</dbReference>
<evidence type="ECO:0000313" key="4">
    <source>
        <dbReference type="Proteomes" id="UP000008983"/>
    </source>
</evidence>
<dbReference type="EMBL" id="GL984105">
    <property type="protein sequence ID" value="EGR29800.1"/>
    <property type="molecule type" value="Genomic_DNA"/>
</dbReference>
<sequence>MHQIIKGNLLDYSGSIVGSFQKKIFNLDENNENIQNENLPENQDNISKQNNQQDIQYFEYVKGQQIDIKINTLFILKNVTVIYLGEEQFLNISENNIEAKQGIIRNLGEGQIEDEIQAFSTQKFPIRYAEQSVPLNVMCYWKTDVDAYPDYNKTPFYLVCELMCADFSSMGQPSNNSEQSAFKQVSMFQCRINNSAQGIHEYLPIQFDQNHYCQAEATFHTLLLVLLSFLINNLRMQQIQNKYILEKQKILVKEDIVNDYYNYYVIGLRNGYYTLKKVIDQILQQYPELLQYSASLNDQIEITVQEVFLSKSYNNFGINSQSQNSINNSQQQMNEIKVSQRFNLKNYKDIEKFTNCVLLEMNKVSGCLFQLWNQMIEILRIDGGRTVNMMKVQYIQRMKEKWGENVVRDQFYHDITQQKVKMTGKQHEGTSAKLRQALEFQIQNSEPLNLEDMHIIPKANQRPFLLEEIYINPNKVKNQFQYNQKMIQQKIYNKVKNIKKHIHAIKDNPLKVHLIVLCHGFQGNYFDTRLVKNNLSILFPEFVFLSSKSNEEFTDGNIADMGKRLANEVILFVNENTLNDTLGKLSFIGHSLGGIIIRAALPFLSQYSDKMHLYMSLSSPHLGYMYNSSKLIDAGIWFLITTRKCECLKQLNMSDCEQLADTFLYKLTNQPGLNWFKNIALLSSYQDQYVPFESARIQKCDEASDSNAKGRLYNSMVDNLLSSLRTDRIHRIDVNFKIKDQSNIKKTIDNVIGRSAHIQFLENDPLAKTLVYCFDHLFK</sequence>
<proteinExistence type="inferred from homology"/>
<keyword evidence="4" id="KW-1185">Reference proteome</keyword>
<dbReference type="InterPro" id="IPR044294">
    <property type="entry name" value="Lipase-like"/>
</dbReference>
<name>G0QY96_ICHMU</name>
<dbReference type="InterPro" id="IPR007751">
    <property type="entry name" value="DUF676_lipase-like"/>
</dbReference>
<dbReference type="FunFam" id="3.40.50.1820:FF:000343">
    <property type="entry name" value="Uncharacterized protein"/>
    <property type="match status" value="1"/>
</dbReference>
<dbReference type="InterPro" id="IPR029058">
    <property type="entry name" value="AB_hydrolase_fold"/>
</dbReference>
<protein>
    <submittedName>
        <fullName evidence="3">Serine esterase, putative</fullName>
    </submittedName>
</protein>
<dbReference type="OrthoDB" id="273452at2759"/>
<evidence type="ECO:0000256" key="1">
    <source>
        <dbReference type="ARBA" id="ARBA00007949"/>
    </source>
</evidence>
<dbReference type="Gene3D" id="3.40.50.1820">
    <property type="entry name" value="alpha/beta hydrolase"/>
    <property type="match status" value="1"/>
</dbReference>
<gene>
    <name evidence="3" type="ORF">IMG5_148280</name>
</gene>
<dbReference type="RefSeq" id="XP_004031036.1">
    <property type="nucleotide sequence ID" value="XM_004030988.1"/>
</dbReference>
<dbReference type="OMA" id="LICELMC"/>
<dbReference type="PANTHER" id="PTHR12482">
    <property type="entry name" value="LIPASE ROG1-RELATED-RELATED"/>
    <property type="match status" value="1"/>
</dbReference>
<dbReference type="InterPro" id="IPR022122">
    <property type="entry name" value="DUF3657"/>
</dbReference>
<dbReference type="SUPFAM" id="SSF53474">
    <property type="entry name" value="alpha/beta-Hydrolases"/>
    <property type="match status" value="1"/>
</dbReference>
<organism evidence="3 4">
    <name type="scientific">Ichthyophthirius multifiliis</name>
    <name type="common">White spot disease agent</name>
    <name type="synonym">Ich</name>
    <dbReference type="NCBI Taxonomy" id="5932"/>
    <lineage>
        <taxon>Eukaryota</taxon>
        <taxon>Sar</taxon>
        <taxon>Alveolata</taxon>
        <taxon>Ciliophora</taxon>
        <taxon>Intramacronucleata</taxon>
        <taxon>Oligohymenophorea</taxon>
        <taxon>Hymenostomatida</taxon>
        <taxon>Ophryoglenina</taxon>
        <taxon>Ichthyophthirius</taxon>
    </lineage>
</organism>
<dbReference type="Proteomes" id="UP000008983">
    <property type="component" value="Unassembled WGS sequence"/>
</dbReference>
<dbReference type="eggNOG" id="KOG2205">
    <property type="taxonomic scope" value="Eukaryota"/>
</dbReference>
<feature type="domain" description="DUF676" evidence="2">
    <location>
        <begin position="511"/>
        <end position="698"/>
    </location>
</feature>
<dbReference type="PANTHER" id="PTHR12482:SF5">
    <property type="entry name" value="DUF676 DOMAIN-CONTAINING PROTEIN"/>
    <property type="match status" value="1"/>
</dbReference>
<dbReference type="GeneID" id="14905911"/>
<accession>G0QY96</accession>
<dbReference type="InParanoid" id="G0QY96"/>
<dbReference type="Pfam" id="PF12394">
    <property type="entry name" value="DUF3657"/>
    <property type="match status" value="1"/>
</dbReference>
<evidence type="ECO:0000313" key="3">
    <source>
        <dbReference type="EMBL" id="EGR29800.1"/>
    </source>
</evidence>
<evidence type="ECO:0000259" key="2">
    <source>
        <dbReference type="Pfam" id="PF05057"/>
    </source>
</evidence>
<reference evidence="3 4" key="1">
    <citation type="submission" date="2011-07" db="EMBL/GenBank/DDBJ databases">
        <authorList>
            <person name="Coyne R."/>
            <person name="Brami D."/>
            <person name="Johnson J."/>
            <person name="Hostetler J."/>
            <person name="Hannick L."/>
            <person name="Clark T."/>
            <person name="Cassidy-Hanley D."/>
            <person name="Inman J."/>
        </authorList>
    </citation>
    <scope>NUCLEOTIDE SEQUENCE [LARGE SCALE GENOMIC DNA]</scope>
    <source>
        <strain evidence="3 4">G5</strain>
    </source>
</reference>
<comment type="similarity">
    <text evidence="1">Belongs to the FAM135 family.</text>
</comment>